<dbReference type="EMBL" id="CM017323">
    <property type="protein sequence ID" value="KAE8023131.1"/>
    <property type="molecule type" value="Genomic_DNA"/>
</dbReference>
<dbReference type="InterPro" id="IPR000504">
    <property type="entry name" value="RRM_dom"/>
</dbReference>
<dbReference type="PROSITE" id="PS50177">
    <property type="entry name" value="NTF2_DOMAIN"/>
    <property type="match status" value="1"/>
</dbReference>
<dbReference type="InterPro" id="IPR002075">
    <property type="entry name" value="NTF2_dom"/>
</dbReference>
<dbReference type="GO" id="GO:0003729">
    <property type="term" value="F:mRNA binding"/>
    <property type="evidence" value="ECO:0007669"/>
    <property type="project" value="TreeGrafter"/>
</dbReference>
<feature type="domain" description="NTF2" evidence="5">
    <location>
        <begin position="17"/>
        <end position="133"/>
    </location>
</feature>
<dbReference type="InterPro" id="IPR018222">
    <property type="entry name" value="Nuclear_transport_factor_2_euk"/>
</dbReference>
<dbReference type="SMART" id="SM00360">
    <property type="entry name" value="RRM"/>
    <property type="match status" value="1"/>
</dbReference>
<dbReference type="Pfam" id="PF02136">
    <property type="entry name" value="NTF2"/>
    <property type="match status" value="1"/>
</dbReference>
<dbReference type="OrthoDB" id="339151at2759"/>
<dbReference type="InterPro" id="IPR039539">
    <property type="entry name" value="Ras_GTPase_bind_prot"/>
</dbReference>
<feature type="domain" description="RRM" evidence="4">
    <location>
        <begin position="296"/>
        <end position="373"/>
    </location>
</feature>
<dbReference type="PANTHER" id="PTHR10693:SF45">
    <property type="entry name" value="NUCLEAR TRANSPORT FACTOR 2 (NTF2) FAMILY PROTEIN WITH RNA BINDING (RRM-RBD-RNP MOTIFS) DOMAIN-CONTAINING PROTEIN"/>
    <property type="match status" value="1"/>
</dbReference>
<dbReference type="GO" id="GO:1990904">
    <property type="term" value="C:ribonucleoprotein complex"/>
    <property type="evidence" value="ECO:0007669"/>
    <property type="project" value="TreeGrafter"/>
</dbReference>
<dbReference type="PROSITE" id="PS50102">
    <property type="entry name" value="RRM"/>
    <property type="match status" value="1"/>
</dbReference>
<feature type="compositionally biased region" description="Gly residues" evidence="3">
    <location>
        <begin position="397"/>
        <end position="408"/>
    </location>
</feature>
<dbReference type="SUPFAM" id="SSF54427">
    <property type="entry name" value="NTF2-like"/>
    <property type="match status" value="1"/>
</dbReference>
<dbReference type="Gene3D" id="3.10.450.50">
    <property type="match status" value="1"/>
</dbReference>
<accession>A0A5N6R349</accession>
<gene>
    <name evidence="6" type="ORF">FH972_008874</name>
</gene>
<evidence type="ECO:0000256" key="2">
    <source>
        <dbReference type="PROSITE-ProRule" id="PRU00176"/>
    </source>
</evidence>
<keyword evidence="1 2" id="KW-0694">RNA-binding</keyword>
<dbReference type="SUPFAM" id="SSF54928">
    <property type="entry name" value="RNA-binding domain, RBD"/>
    <property type="match status" value="1"/>
</dbReference>
<dbReference type="InterPro" id="IPR012677">
    <property type="entry name" value="Nucleotide-bd_a/b_plait_sf"/>
</dbReference>
<dbReference type="Proteomes" id="UP000327013">
    <property type="component" value="Chromosome 3"/>
</dbReference>
<feature type="region of interest" description="Disordered" evidence="3">
    <location>
        <begin position="373"/>
        <end position="457"/>
    </location>
</feature>
<dbReference type="FunFam" id="3.10.450.50:FF:000003">
    <property type="entry name" value="Nuclear transport factor 2 family protein"/>
    <property type="match status" value="1"/>
</dbReference>
<evidence type="ECO:0000259" key="4">
    <source>
        <dbReference type="PROSITE" id="PS50102"/>
    </source>
</evidence>
<sequence length="457" mass="49869">MASQSEDASAGPSAQIVGNAFVESYYDILHCAPQEAYRLFKDSSVLTRPGPDGVMTSVTTVEAIKEAILSFNFPNYKSDILTVDAEYSYKDGVIVLVTGCLTGNDNVERKFSESFFLVPQEKGYFVMNAILRFMGESESMGADSVANNHIEESASISALTPDPELTHVPDHLEPKQTTLVEDDTAKNNNDNEVGHQLADQKLSVGEKGDVAEHPINSSQNAVGTYTETAAAEIREPTPKKSFASVVHALKSNNAPFHVRLPPVKPAERSRSSAVHEAIPSRNSTLKKTDDHAVKTYALFVPNLPMDATTEQLEAGFKQFGSIKHDGIQVRSNKQQGSCFGFVEFESASSMQLAIEASPISMFDRKLHVEERRASNDRGRFPSGRGGYRNDNFRGRGGDFNGGNFSGGRGHGRNDFEKRGDFSNRTRDNGGRNAETGQRVYQNGGGRATRQAVTETKA</sequence>
<dbReference type="Gene3D" id="3.30.70.330">
    <property type="match status" value="1"/>
</dbReference>
<evidence type="ECO:0008006" key="8">
    <source>
        <dbReference type="Google" id="ProtNLM"/>
    </source>
</evidence>
<dbReference type="GO" id="GO:0005829">
    <property type="term" value="C:cytosol"/>
    <property type="evidence" value="ECO:0007669"/>
    <property type="project" value="TreeGrafter"/>
</dbReference>
<dbReference type="Pfam" id="PF00076">
    <property type="entry name" value="RRM_1"/>
    <property type="match status" value="1"/>
</dbReference>
<evidence type="ECO:0000256" key="1">
    <source>
        <dbReference type="ARBA" id="ARBA00022884"/>
    </source>
</evidence>
<keyword evidence="7" id="KW-1185">Reference proteome</keyword>
<dbReference type="CDD" id="cd00590">
    <property type="entry name" value="RRM_SF"/>
    <property type="match status" value="1"/>
</dbReference>
<name>A0A5N6R349_9ROSI</name>
<feature type="compositionally biased region" description="Basic and acidic residues" evidence="3">
    <location>
        <begin position="411"/>
        <end position="429"/>
    </location>
</feature>
<reference evidence="6 7" key="1">
    <citation type="submission" date="2019-06" db="EMBL/GenBank/DDBJ databases">
        <title>A chromosomal-level reference genome of Carpinus fangiana (Coryloideae, Betulaceae).</title>
        <authorList>
            <person name="Yang X."/>
            <person name="Wang Z."/>
            <person name="Zhang L."/>
            <person name="Hao G."/>
            <person name="Liu J."/>
            <person name="Yang Y."/>
        </authorList>
    </citation>
    <scope>NUCLEOTIDE SEQUENCE [LARGE SCALE GENOMIC DNA]</scope>
    <source>
        <strain evidence="6">Cfa_2016G</strain>
        <tissue evidence="6">Leaf</tissue>
    </source>
</reference>
<protein>
    <recommendedName>
        <fullName evidence="8">RRM domain-containing protein</fullName>
    </recommendedName>
</protein>
<evidence type="ECO:0000313" key="6">
    <source>
        <dbReference type="EMBL" id="KAE8023131.1"/>
    </source>
</evidence>
<evidence type="ECO:0000259" key="5">
    <source>
        <dbReference type="PROSITE" id="PS50177"/>
    </source>
</evidence>
<evidence type="ECO:0000256" key="3">
    <source>
        <dbReference type="SAM" id="MobiDB-lite"/>
    </source>
</evidence>
<organism evidence="6 7">
    <name type="scientific">Carpinus fangiana</name>
    <dbReference type="NCBI Taxonomy" id="176857"/>
    <lineage>
        <taxon>Eukaryota</taxon>
        <taxon>Viridiplantae</taxon>
        <taxon>Streptophyta</taxon>
        <taxon>Embryophyta</taxon>
        <taxon>Tracheophyta</taxon>
        <taxon>Spermatophyta</taxon>
        <taxon>Magnoliopsida</taxon>
        <taxon>eudicotyledons</taxon>
        <taxon>Gunneridae</taxon>
        <taxon>Pentapetalae</taxon>
        <taxon>rosids</taxon>
        <taxon>fabids</taxon>
        <taxon>Fagales</taxon>
        <taxon>Betulaceae</taxon>
        <taxon>Carpinus</taxon>
    </lineage>
</organism>
<dbReference type="PANTHER" id="PTHR10693">
    <property type="entry name" value="RAS GTPASE-ACTIVATING PROTEIN-BINDING PROTEIN"/>
    <property type="match status" value="1"/>
</dbReference>
<dbReference type="AlphaFoldDB" id="A0A5N6R349"/>
<dbReference type="InterPro" id="IPR035979">
    <property type="entry name" value="RBD_domain_sf"/>
</dbReference>
<evidence type="ECO:0000313" key="7">
    <source>
        <dbReference type="Proteomes" id="UP000327013"/>
    </source>
</evidence>
<proteinExistence type="predicted"/>
<dbReference type="CDD" id="cd00780">
    <property type="entry name" value="NTF2"/>
    <property type="match status" value="1"/>
</dbReference>
<dbReference type="InterPro" id="IPR032710">
    <property type="entry name" value="NTF2-like_dom_sf"/>
</dbReference>